<sequence length="78" mass="8710">MKMQQQEFEQQQPPRNNQQPPSNSGSSRLVTGPQIPYRIIYIKALGLTTLPPLVARSTGRNPSSSPKTDKSKEKCIVM</sequence>
<protein>
    <submittedName>
        <fullName evidence="2">Uncharacterized protein</fullName>
    </submittedName>
</protein>
<reference evidence="2 3" key="2">
    <citation type="journal article" date="2017" name="Front. Plant Sci.">
        <title>Gene Classification and Mining of Molecular Markers Useful in Red Clover (Trifolium pratense) Breeding.</title>
        <authorList>
            <person name="Istvanek J."/>
            <person name="Dluhosova J."/>
            <person name="Dluhos P."/>
            <person name="Patkova L."/>
            <person name="Nedelnik J."/>
            <person name="Repkova J."/>
        </authorList>
    </citation>
    <scope>NUCLEOTIDE SEQUENCE [LARGE SCALE GENOMIC DNA]</scope>
    <source>
        <strain evidence="3">cv. Tatra</strain>
        <tissue evidence="2">Young leaves</tissue>
    </source>
</reference>
<dbReference type="STRING" id="57577.A0A2K3M6P0"/>
<reference evidence="2 3" key="1">
    <citation type="journal article" date="2014" name="Am. J. Bot.">
        <title>Genome assembly and annotation for red clover (Trifolium pratense; Fabaceae).</title>
        <authorList>
            <person name="Istvanek J."/>
            <person name="Jaros M."/>
            <person name="Krenek A."/>
            <person name="Repkova J."/>
        </authorList>
    </citation>
    <scope>NUCLEOTIDE SEQUENCE [LARGE SCALE GENOMIC DNA]</scope>
    <source>
        <strain evidence="3">cv. Tatra</strain>
        <tissue evidence="2">Young leaves</tissue>
    </source>
</reference>
<comment type="caution">
    <text evidence="2">The sequence shown here is derived from an EMBL/GenBank/DDBJ whole genome shotgun (WGS) entry which is preliminary data.</text>
</comment>
<name>A0A2K3M6P0_TRIPR</name>
<accession>A0A2K3M6P0</accession>
<evidence type="ECO:0000313" key="2">
    <source>
        <dbReference type="EMBL" id="PNX86448.1"/>
    </source>
</evidence>
<evidence type="ECO:0000313" key="3">
    <source>
        <dbReference type="Proteomes" id="UP000236291"/>
    </source>
</evidence>
<feature type="region of interest" description="Disordered" evidence="1">
    <location>
        <begin position="1"/>
        <end position="31"/>
    </location>
</feature>
<proteinExistence type="predicted"/>
<feature type="region of interest" description="Disordered" evidence="1">
    <location>
        <begin position="53"/>
        <end position="78"/>
    </location>
</feature>
<feature type="compositionally biased region" description="Low complexity" evidence="1">
    <location>
        <begin position="1"/>
        <end position="21"/>
    </location>
</feature>
<evidence type="ECO:0000256" key="1">
    <source>
        <dbReference type="SAM" id="MobiDB-lite"/>
    </source>
</evidence>
<gene>
    <name evidence="2" type="ORF">L195_g042526</name>
</gene>
<dbReference type="EMBL" id="ASHM01051214">
    <property type="protein sequence ID" value="PNX86448.1"/>
    <property type="molecule type" value="Genomic_DNA"/>
</dbReference>
<dbReference type="AlphaFoldDB" id="A0A2K3M6P0"/>
<feature type="compositionally biased region" description="Basic and acidic residues" evidence="1">
    <location>
        <begin position="67"/>
        <end position="78"/>
    </location>
</feature>
<dbReference type="Proteomes" id="UP000236291">
    <property type="component" value="Unassembled WGS sequence"/>
</dbReference>
<organism evidence="2 3">
    <name type="scientific">Trifolium pratense</name>
    <name type="common">Red clover</name>
    <dbReference type="NCBI Taxonomy" id="57577"/>
    <lineage>
        <taxon>Eukaryota</taxon>
        <taxon>Viridiplantae</taxon>
        <taxon>Streptophyta</taxon>
        <taxon>Embryophyta</taxon>
        <taxon>Tracheophyta</taxon>
        <taxon>Spermatophyta</taxon>
        <taxon>Magnoliopsida</taxon>
        <taxon>eudicotyledons</taxon>
        <taxon>Gunneridae</taxon>
        <taxon>Pentapetalae</taxon>
        <taxon>rosids</taxon>
        <taxon>fabids</taxon>
        <taxon>Fabales</taxon>
        <taxon>Fabaceae</taxon>
        <taxon>Papilionoideae</taxon>
        <taxon>50 kb inversion clade</taxon>
        <taxon>NPAAA clade</taxon>
        <taxon>Hologalegina</taxon>
        <taxon>IRL clade</taxon>
        <taxon>Trifolieae</taxon>
        <taxon>Trifolium</taxon>
    </lineage>
</organism>